<dbReference type="PANTHER" id="PTHR19359:SF95">
    <property type="entry name" value="CYTOCHROME B5 TYPE B"/>
    <property type="match status" value="1"/>
</dbReference>
<protein>
    <recommendedName>
        <fullName evidence="6">Cytochrome b5 heme-binding domain-containing protein</fullName>
    </recommendedName>
</protein>
<dbReference type="GO" id="GO:0016020">
    <property type="term" value="C:membrane"/>
    <property type="evidence" value="ECO:0007669"/>
    <property type="project" value="TreeGrafter"/>
</dbReference>
<evidence type="ECO:0000256" key="4">
    <source>
        <dbReference type="ARBA" id="ARBA00038168"/>
    </source>
</evidence>
<evidence type="ECO:0000313" key="8">
    <source>
        <dbReference type="Proteomes" id="UP000197156"/>
    </source>
</evidence>
<keyword evidence="2" id="KW-0479">Metal-binding</keyword>
<organism evidence="7 8">
    <name type="scientific">Thermococcus celer Vu 13 = JCM 8558</name>
    <dbReference type="NCBI Taxonomy" id="1293037"/>
    <lineage>
        <taxon>Archaea</taxon>
        <taxon>Methanobacteriati</taxon>
        <taxon>Methanobacteriota</taxon>
        <taxon>Thermococci</taxon>
        <taxon>Thermococcales</taxon>
        <taxon>Thermococcaceae</taxon>
        <taxon>Thermococcus</taxon>
    </lineage>
</organism>
<dbReference type="SMART" id="SM01117">
    <property type="entry name" value="Cyt-b5"/>
    <property type="match status" value="1"/>
</dbReference>
<dbReference type="PROSITE" id="PS50255">
    <property type="entry name" value="CYTOCHROME_B5_2"/>
    <property type="match status" value="1"/>
</dbReference>
<keyword evidence="5" id="KW-1133">Transmembrane helix</keyword>
<dbReference type="PANTHER" id="PTHR19359">
    <property type="entry name" value="CYTOCHROME B5"/>
    <property type="match status" value="1"/>
</dbReference>
<accession>A0A218P290</accession>
<name>A0A218P290_THECE</name>
<keyword evidence="5" id="KW-0812">Transmembrane</keyword>
<dbReference type="KEGG" id="tce:A3L02_05415"/>
<evidence type="ECO:0000313" key="7">
    <source>
        <dbReference type="EMBL" id="ASI99042.1"/>
    </source>
</evidence>
<keyword evidence="8" id="KW-1185">Reference proteome</keyword>
<evidence type="ECO:0000256" key="5">
    <source>
        <dbReference type="SAM" id="Phobius"/>
    </source>
</evidence>
<dbReference type="InterPro" id="IPR036400">
    <property type="entry name" value="Cyt_B5-like_heme/steroid_sf"/>
</dbReference>
<dbReference type="GO" id="GO:0020037">
    <property type="term" value="F:heme binding"/>
    <property type="evidence" value="ECO:0007669"/>
    <property type="project" value="TreeGrafter"/>
</dbReference>
<evidence type="ECO:0000256" key="1">
    <source>
        <dbReference type="ARBA" id="ARBA00022617"/>
    </source>
</evidence>
<dbReference type="Pfam" id="PF00173">
    <property type="entry name" value="Cyt-b5"/>
    <property type="match status" value="1"/>
</dbReference>
<dbReference type="GO" id="GO:0046872">
    <property type="term" value="F:metal ion binding"/>
    <property type="evidence" value="ECO:0007669"/>
    <property type="project" value="UniProtKB-KW"/>
</dbReference>
<dbReference type="InterPro" id="IPR050668">
    <property type="entry name" value="Cytochrome_b5"/>
</dbReference>
<dbReference type="InterPro" id="IPR001199">
    <property type="entry name" value="Cyt_B5-like_heme/steroid-bd"/>
</dbReference>
<dbReference type="EMBL" id="CP014854">
    <property type="protein sequence ID" value="ASI99042.1"/>
    <property type="molecule type" value="Genomic_DNA"/>
</dbReference>
<evidence type="ECO:0000256" key="3">
    <source>
        <dbReference type="ARBA" id="ARBA00023004"/>
    </source>
</evidence>
<comment type="similarity">
    <text evidence="4">Belongs to the cytochrome b5 family.</text>
</comment>
<gene>
    <name evidence="7" type="ORF">A3L02_05415</name>
</gene>
<feature type="domain" description="Cytochrome b5 heme-binding" evidence="6">
    <location>
        <begin position="96"/>
        <end position="171"/>
    </location>
</feature>
<reference evidence="7 8" key="1">
    <citation type="submission" date="2016-03" db="EMBL/GenBank/DDBJ databases">
        <title>Complete genome sequence of Thermococcus celer.</title>
        <authorList>
            <person name="Oger P.M."/>
        </authorList>
    </citation>
    <scope>NUCLEOTIDE SEQUENCE [LARGE SCALE GENOMIC DNA]</scope>
    <source>
        <strain evidence="7 8">Vu 13</strain>
    </source>
</reference>
<keyword evidence="1" id="KW-0349">Heme</keyword>
<dbReference type="AlphaFoldDB" id="A0A218P290"/>
<evidence type="ECO:0000256" key="2">
    <source>
        <dbReference type="ARBA" id="ARBA00022723"/>
    </source>
</evidence>
<evidence type="ECO:0000259" key="6">
    <source>
        <dbReference type="PROSITE" id="PS50255"/>
    </source>
</evidence>
<proteinExistence type="inferred from homology"/>
<keyword evidence="5" id="KW-0472">Membrane</keyword>
<dbReference type="Gene3D" id="3.10.120.10">
    <property type="entry name" value="Cytochrome b5-like heme/steroid binding domain"/>
    <property type="match status" value="1"/>
</dbReference>
<sequence>MLSGLAMNYPSSLLGSIMSGETARKVHLVSAYLFIGLFYVHATAGIYLILERFERLREAKTRKAVLSAWTLGIAVLLLLSLVPHGNGPMPSSVSAGTLLTVQEVARHNTENDCWIIVGNDVYNVTSLIDVHSGGREAIIRYCGTNATGVFFEKHDQNDYYVLGTYYIGTIGEPMIKPKKM</sequence>
<dbReference type="SUPFAM" id="SSF55856">
    <property type="entry name" value="Cytochrome b5-like heme/steroid binding domain"/>
    <property type="match status" value="1"/>
</dbReference>
<keyword evidence="3" id="KW-0408">Iron</keyword>
<feature type="transmembrane region" description="Helical" evidence="5">
    <location>
        <begin position="29"/>
        <end position="50"/>
    </location>
</feature>
<feature type="transmembrane region" description="Helical" evidence="5">
    <location>
        <begin position="62"/>
        <end position="82"/>
    </location>
</feature>
<dbReference type="Proteomes" id="UP000197156">
    <property type="component" value="Chromosome"/>
</dbReference>